<keyword evidence="2" id="KW-0645">Protease</keyword>
<keyword evidence="3 7" id="KW-0378">Hydrolase</keyword>
<evidence type="ECO:0000256" key="4">
    <source>
        <dbReference type="ARBA" id="ARBA00022825"/>
    </source>
</evidence>
<feature type="compositionally biased region" description="Polar residues" evidence="5">
    <location>
        <begin position="439"/>
        <end position="448"/>
    </location>
</feature>
<dbReference type="Gene3D" id="6.20.330.10">
    <property type="match status" value="1"/>
</dbReference>
<dbReference type="InterPro" id="IPR033855">
    <property type="entry name" value="Protein_C"/>
</dbReference>
<reference evidence="7 8" key="1">
    <citation type="submission" date="2015-09" db="EMBL/GenBank/DDBJ databases">
        <authorList>
            <consortium name="Swine Surveillance"/>
        </authorList>
    </citation>
    <scope>NUCLEOTIDE SEQUENCE [LARGE SCALE GENOMIC DNA]</scope>
    <source>
        <strain evidence="7 8">CECT 5294</strain>
    </source>
</reference>
<evidence type="ECO:0000256" key="2">
    <source>
        <dbReference type="ARBA" id="ARBA00022670"/>
    </source>
</evidence>
<evidence type="ECO:0000256" key="1">
    <source>
        <dbReference type="ARBA" id="ARBA00008683"/>
    </source>
</evidence>
<evidence type="ECO:0000313" key="7">
    <source>
        <dbReference type="EMBL" id="CUH59060.1"/>
    </source>
</evidence>
<organism evidence="7 8">
    <name type="scientific">Thalassobacter stenotrophicus</name>
    <dbReference type="NCBI Taxonomy" id="266809"/>
    <lineage>
        <taxon>Bacteria</taxon>
        <taxon>Pseudomonadati</taxon>
        <taxon>Pseudomonadota</taxon>
        <taxon>Alphaproteobacteria</taxon>
        <taxon>Rhodobacterales</taxon>
        <taxon>Roseobacteraceae</taxon>
        <taxon>Thalassobacter</taxon>
    </lineage>
</organism>
<dbReference type="EMBL" id="CYRX01000008">
    <property type="protein sequence ID" value="CUH59060.1"/>
    <property type="molecule type" value="Genomic_DNA"/>
</dbReference>
<dbReference type="InterPro" id="IPR029045">
    <property type="entry name" value="ClpP/crotonase-like_dom_sf"/>
</dbReference>
<evidence type="ECO:0000313" key="8">
    <source>
        <dbReference type="Proteomes" id="UP000051298"/>
    </source>
</evidence>
<dbReference type="GO" id="GO:0006508">
    <property type="term" value="P:proteolysis"/>
    <property type="evidence" value="ECO:0007669"/>
    <property type="project" value="UniProtKB-KW"/>
</dbReference>
<protein>
    <submittedName>
        <fullName evidence="7">Putative signal peptide peptidase SppA</fullName>
        <ecNumber evidence="7">3.4.21.-</ecNumber>
    </submittedName>
</protein>
<dbReference type="EC" id="3.4.21.-" evidence="7"/>
<dbReference type="Pfam" id="PF01343">
    <property type="entry name" value="Peptidase_S49"/>
    <property type="match status" value="1"/>
</dbReference>
<feature type="region of interest" description="Disordered" evidence="5">
    <location>
        <begin position="409"/>
        <end position="448"/>
    </location>
</feature>
<dbReference type="PANTHER" id="PTHR33209:SF1">
    <property type="entry name" value="PEPTIDASE S49 DOMAIN-CONTAINING PROTEIN"/>
    <property type="match status" value="1"/>
</dbReference>
<proteinExistence type="inferred from homology"/>
<comment type="similarity">
    <text evidence="1">Belongs to the peptidase S49 family.</text>
</comment>
<dbReference type="GO" id="GO:0008236">
    <property type="term" value="F:serine-type peptidase activity"/>
    <property type="evidence" value="ECO:0007669"/>
    <property type="project" value="UniProtKB-KW"/>
</dbReference>
<gene>
    <name evidence="7" type="primary">sppA_1</name>
    <name evidence="7" type="ORF">THS5294_00341</name>
</gene>
<dbReference type="Proteomes" id="UP000051298">
    <property type="component" value="Unassembled WGS sequence"/>
</dbReference>
<evidence type="ECO:0000256" key="5">
    <source>
        <dbReference type="SAM" id="MobiDB-lite"/>
    </source>
</evidence>
<feature type="region of interest" description="Disordered" evidence="5">
    <location>
        <begin position="298"/>
        <end position="325"/>
    </location>
</feature>
<dbReference type="PANTHER" id="PTHR33209">
    <property type="entry name" value="PROTEASE 4"/>
    <property type="match status" value="1"/>
</dbReference>
<dbReference type="Gene3D" id="3.90.226.10">
    <property type="entry name" value="2-enoyl-CoA Hydratase, Chain A, domain 1"/>
    <property type="match status" value="1"/>
</dbReference>
<feature type="domain" description="Peptidase S49" evidence="6">
    <location>
        <begin position="152"/>
        <end position="299"/>
    </location>
</feature>
<evidence type="ECO:0000256" key="3">
    <source>
        <dbReference type="ARBA" id="ARBA00022801"/>
    </source>
</evidence>
<feature type="compositionally biased region" description="Basic and acidic residues" evidence="5">
    <location>
        <begin position="422"/>
        <end position="431"/>
    </location>
</feature>
<dbReference type="CDD" id="cd07022">
    <property type="entry name" value="S49_Sppa_36K_type"/>
    <property type="match status" value="1"/>
</dbReference>
<evidence type="ECO:0000259" key="6">
    <source>
        <dbReference type="Pfam" id="PF01343"/>
    </source>
</evidence>
<feature type="compositionally biased region" description="Polar residues" evidence="5">
    <location>
        <begin position="313"/>
        <end position="325"/>
    </location>
</feature>
<dbReference type="InterPro" id="IPR002142">
    <property type="entry name" value="Peptidase_S49"/>
</dbReference>
<dbReference type="SUPFAM" id="SSF52096">
    <property type="entry name" value="ClpP/crotonase"/>
    <property type="match status" value="1"/>
</dbReference>
<keyword evidence="4" id="KW-0720">Serine protease</keyword>
<accession>A0A0P1FCX1</accession>
<dbReference type="AlphaFoldDB" id="A0A0P1FCX1"/>
<name>A0A0P1FCX1_9RHOB</name>
<dbReference type="RefSeq" id="WP_058122368.1">
    <property type="nucleotide sequence ID" value="NZ_CYRX01000008.1"/>
</dbReference>
<sequence>MTEPPEIKQKAVAEAGPSLAQIAGRVLNRPLLLHPDKADLILHVLQGRIGIEPLQAITPETNRFVGTYRRANGSIGSMRVENGVAILPIVGSLVNRGAWIGASSGLVSYEGIAAQLREAVADPEVRAILLDIDSSGGEATGMFATAKLVAAVNKTKPVVAFVNDVAASAAYGIASAASEIIVSPTSMVGSIGVVLTHLDRSGELEDRGVKPTLIHAGAHKVDGHPFGPLSDAVRADLQAEVIKIYDQFVDLVAEGRTGRISADAIRATDARTYLGADAIAQCLADRMASLDEVIAALSQPPSGASPQRKGGPMTQTPQNEAQQGDVSAISPADLQSAVEVTRAEAHTAGVTAGKAEATARIKSIMTAPETEGREAQALVLALETEMTAADAAKVLAASPKTASATSIADRAAQEAELGAETPADHRNRSERNAAGWSKAITQANARFN</sequence>